<feature type="compositionally biased region" description="Polar residues" evidence="2">
    <location>
        <begin position="157"/>
        <end position="167"/>
    </location>
</feature>
<dbReference type="InterPro" id="IPR009003">
    <property type="entry name" value="Peptidase_S1_PA"/>
</dbReference>
<evidence type="ECO:0000259" key="3">
    <source>
        <dbReference type="SMART" id="SM00228"/>
    </source>
</evidence>
<dbReference type="PRINTS" id="PR00834">
    <property type="entry name" value="PROTEASES2C"/>
</dbReference>
<evidence type="ECO:0000313" key="4">
    <source>
        <dbReference type="EMBL" id="ORZ35803.1"/>
    </source>
</evidence>
<dbReference type="GO" id="GO:0006508">
    <property type="term" value="P:proteolysis"/>
    <property type="evidence" value="ECO:0007669"/>
    <property type="project" value="InterPro"/>
</dbReference>
<dbReference type="SUPFAM" id="SSF50494">
    <property type="entry name" value="Trypsin-like serine proteases"/>
    <property type="match status" value="1"/>
</dbReference>
<dbReference type="Gene3D" id="2.40.10.120">
    <property type="match status" value="1"/>
</dbReference>
<proteinExistence type="inferred from homology"/>
<evidence type="ECO:0000256" key="2">
    <source>
        <dbReference type="SAM" id="MobiDB-lite"/>
    </source>
</evidence>
<feature type="region of interest" description="Disordered" evidence="2">
    <location>
        <begin position="1"/>
        <end position="172"/>
    </location>
</feature>
<dbReference type="PANTHER" id="PTHR46366">
    <property type="entry name" value="PRO-APOPTOTIC SERINE PROTEASE NMA111"/>
    <property type="match status" value="1"/>
</dbReference>
<dbReference type="EMBL" id="MCFL01000020">
    <property type="protein sequence ID" value="ORZ35803.1"/>
    <property type="molecule type" value="Genomic_DNA"/>
</dbReference>
<comment type="caution">
    <text evidence="4">The sequence shown here is derived from an EMBL/GenBank/DDBJ whole genome shotgun (WGS) entry which is preliminary data.</text>
</comment>
<dbReference type="Proteomes" id="UP000193411">
    <property type="component" value="Unassembled WGS sequence"/>
</dbReference>
<organism evidence="4 5">
    <name type="scientific">Catenaria anguillulae PL171</name>
    <dbReference type="NCBI Taxonomy" id="765915"/>
    <lineage>
        <taxon>Eukaryota</taxon>
        <taxon>Fungi</taxon>
        <taxon>Fungi incertae sedis</taxon>
        <taxon>Blastocladiomycota</taxon>
        <taxon>Blastocladiomycetes</taxon>
        <taxon>Blastocladiales</taxon>
        <taxon>Catenariaceae</taxon>
        <taxon>Catenaria</taxon>
    </lineage>
</organism>
<feature type="compositionally biased region" description="Acidic residues" evidence="2">
    <location>
        <begin position="45"/>
        <end position="56"/>
    </location>
</feature>
<dbReference type="InterPro" id="IPR001940">
    <property type="entry name" value="Peptidase_S1C"/>
</dbReference>
<protein>
    <recommendedName>
        <fullName evidence="3">PDZ domain-containing protein</fullName>
    </recommendedName>
</protein>
<accession>A0A1Y2HQ31</accession>
<dbReference type="Pfam" id="PF12812">
    <property type="entry name" value="PDZ_1"/>
    <property type="match status" value="1"/>
</dbReference>
<feature type="domain" description="PDZ" evidence="3">
    <location>
        <begin position="1182"/>
        <end position="1251"/>
    </location>
</feature>
<dbReference type="InterPro" id="IPR025926">
    <property type="entry name" value="PDZ-like_dom"/>
</dbReference>
<reference evidence="4 5" key="1">
    <citation type="submission" date="2016-07" db="EMBL/GenBank/DDBJ databases">
        <title>Pervasive Adenine N6-methylation of Active Genes in Fungi.</title>
        <authorList>
            <consortium name="DOE Joint Genome Institute"/>
            <person name="Mondo S.J."/>
            <person name="Dannebaum R.O."/>
            <person name="Kuo R.C."/>
            <person name="Labutti K."/>
            <person name="Haridas S."/>
            <person name="Kuo A."/>
            <person name="Salamov A."/>
            <person name="Ahrendt S.R."/>
            <person name="Lipzen A."/>
            <person name="Sullivan W."/>
            <person name="Andreopoulos W.B."/>
            <person name="Clum A."/>
            <person name="Lindquist E."/>
            <person name="Daum C."/>
            <person name="Ramamoorthy G.K."/>
            <person name="Gryganskyi A."/>
            <person name="Culley D."/>
            <person name="Magnuson J.K."/>
            <person name="James T.Y."/>
            <person name="O'Malley M.A."/>
            <person name="Stajich J.E."/>
            <person name="Spatafora J.W."/>
            <person name="Visel A."/>
            <person name="Grigoriev I.V."/>
        </authorList>
    </citation>
    <scope>NUCLEOTIDE SEQUENCE [LARGE SCALE GENOMIC DNA]</scope>
    <source>
        <strain evidence="4 5">PL171</strain>
    </source>
</reference>
<evidence type="ECO:0000256" key="1">
    <source>
        <dbReference type="ARBA" id="ARBA00010541"/>
    </source>
</evidence>
<dbReference type="OrthoDB" id="4217619at2759"/>
<dbReference type="Gene3D" id="2.30.42.10">
    <property type="match status" value="1"/>
</dbReference>
<dbReference type="SUPFAM" id="SSF50156">
    <property type="entry name" value="PDZ domain-like"/>
    <property type="match status" value="3"/>
</dbReference>
<gene>
    <name evidence="4" type="ORF">BCR44DRAFT_35443</name>
</gene>
<dbReference type="InterPro" id="IPR036034">
    <property type="entry name" value="PDZ_sf"/>
</dbReference>
<name>A0A1Y2HQ31_9FUNG</name>
<feature type="domain" description="PDZ" evidence="3">
    <location>
        <begin position="407"/>
        <end position="506"/>
    </location>
</feature>
<keyword evidence="5" id="KW-1185">Reference proteome</keyword>
<feature type="compositionally biased region" description="Acidic residues" evidence="2">
    <location>
        <begin position="69"/>
        <end position="81"/>
    </location>
</feature>
<evidence type="ECO:0000313" key="5">
    <source>
        <dbReference type="Proteomes" id="UP000193411"/>
    </source>
</evidence>
<sequence length="1314" mass="141362">MPMPMPSASPTQRARQLIADTIAQSGTEWTAPPVSLVVASQDRDLDPEDFVTDDITDVAVDLHPPPDTLDAETTETQDDDDQGHLVAAAFEQEQQHPADQDTLLHPPPTAVPEPDDPKPASPRTPSFPPSPLLATRPRSRRPSVAATSPSLLHLPRTRTQTSASSSGGPLILSSDTEARWRPVLERAIPAIATLRVNVPIPFDTTSAGVYSATGFFVDADRGLLLTNKHVVTDGPAVIRVLLRSAEEAHAHVVYTDPFHDFAIVKVDLSAAKVWRDTMRASIPLDPLGAKVGAEVRVPGSDDGEKLSILAGTIARVDRPAANYGRRTYCDINTFYIQASSNTSGGSSGSPVLNDLGRAIAINAGGSTVSASSFFLPLDRITYALHHVLAHLSTDPLATSLPIPVPRGTLLVEFVQRSYDEARRMGLDPAHESGFRAANPHLHGCLAVRTVLPGGPADGLLVPGDLLVSAHTAGAGHVTHLAHFATLEHVLDTSVGQPMDLCVLRGGHLLDIHIGAPGVANAHASCPSAVLVSQGDVFHALSMHLARSYLHPPGSVMLAKGGHAFGTAGIPNHAVIVKVAHVRIRGLADLVRVLQRVPHGARVPVRYYALAKKGVELVKVVVVDRASERRGVWVREANGNGYVWEMETVGEGADEESPVISELVRRDRDAGIVPADDLEWEQELARIAQMFPSISTVGQDWQVPEIHMSSTTELASDKHKAMDAMSRSLVQLEFRSAYAMDGASIAYSLGVAIVIDHTLGLVVSDRWSVPLKLGSVCMLVGNSVAVPLEVLAMDPVHTIVWLRYDPKQAEVKGLRGVDVGGAWDKLAMDLSGGNDKQLVENEATEVDEVDCDDHNHAGVQVARTLINKSSSSISSTAASSNNSRIIYPSDSLTLYTLDTATGRVRVSSGRATTTGYAFLNDPYPPQHRSINLGSVVQAGLLASAGVLHDDDSNAVGLWLGHAPKGYYLGTSLAEVAPMVAYWRRVLTQDAGDSLGKADGCYEQGFGSGMDCDPTTFCSPTAMATRPTCPPPPSEPMRTRLIEAELAETPYWKALTCGVPPAWITRVHNARHSLAGGAADAAYSIVSVRRVQSRSGAAGKLKEMDLILACDGQIVTKVSDLMRIEYPQTHSEDAMQAGEEEEAQLTIIRDGVEQVVRVPWAHLSWSPRARVVMWAGVTLQDPHYPLGFHMRDRPLGVYTSVMYTGSPAHRDGLLSCHFILAVDGIEVHSIDDFLRVITSVDVGGAALGVKEEHDTAIPVVDLSEGGWMDVKREELDESQARTDVVVRLRVMDVDGIEKMVSLETHYQQWPLYIVQN</sequence>
<dbReference type="Pfam" id="PF13365">
    <property type="entry name" value="Trypsin_2"/>
    <property type="match status" value="1"/>
</dbReference>
<dbReference type="PANTHER" id="PTHR46366:SF1">
    <property type="entry name" value="PDZ DOMAIN-CONTAINING PROTEIN C1685.05"/>
    <property type="match status" value="1"/>
</dbReference>
<dbReference type="GO" id="GO:0004252">
    <property type="term" value="F:serine-type endopeptidase activity"/>
    <property type="evidence" value="ECO:0007669"/>
    <property type="project" value="InterPro"/>
</dbReference>
<dbReference type="InterPro" id="IPR001478">
    <property type="entry name" value="PDZ"/>
</dbReference>
<comment type="similarity">
    <text evidence="1">Belongs to the peptidase S1C family.</text>
</comment>
<dbReference type="STRING" id="765915.A0A1Y2HQ31"/>
<dbReference type="SMART" id="SM00228">
    <property type="entry name" value="PDZ"/>
    <property type="match status" value="2"/>
</dbReference>
<feature type="compositionally biased region" description="Pro residues" evidence="2">
    <location>
        <begin position="119"/>
        <end position="131"/>
    </location>
</feature>